<evidence type="ECO:0000313" key="4">
    <source>
        <dbReference type="Proteomes" id="UP000076586"/>
    </source>
</evidence>
<dbReference type="PANTHER" id="PTHR31793">
    <property type="entry name" value="4-HYDROXYBENZOYL-COA THIOESTERASE FAMILY MEMBER"/>
    <property type="match status" value="1"/>
</dbReference>
<keyword evidence="4" id="KW-1185">Reference proteome</keyword>
<gene>
    <name evidence="3" type="ORF">PJIAN_3328</name>
</gene>
<reference evidence="4" key="2">
    <citation type="journal article" date="2017" name="Genome Announc.">
        <title>Draft genome sequence of Paludibacter jiangxiensis NM7(T), a propionate-producing fermentative bacterium.</title>
        <authorList>
            <person name="Qiu Y.-L."/>
            <person name="Tourlousse D.M."/>
            <person name="Matsuura N."/>
            <person name="Ohashi A."/>
            <person name="Sekiguchi Y."/>
        </authorList>
    </citation>
    <scope>NUCLEOTIDE SEQUENCE [LARGE SCALE GENOMIC DNA]</scope>
    <source>
        <strain evidence="4">NM7</strain>
    </source>
</reference>
<dbReference type="InterPro" id="IPR029069">
    <property type="entry name" value="HotDog_dom_sf"/>
</dbReference>
<dbReference type="InterPro" id="IPR050563">
    <property type="entry name" value="4-hydroxybenzoyl-CoA_TE"/>
</dbReference>
<dbReference type="CDD" id="cd00586">
    <property type="entry name" value="4HBT"/>
    <property type="match status" value="1"/>
</dbReference>
<proteinExistence type="inferred from homology"/>
<comment type="similarity">
    <text evidence="1">Belongs to the 4-hydroxybenzoyl-CoA thioesterase family.</text>
</comment>
<dbReference type="SUPFAM" id="SSF54637">
    <property type="entry name" value="Thioesterase/thiol ester dehydrase-isomerase"/>
    <property type="match status" value="1"/>
</dbReference>
<sequence length="142" mass="16155">MSAVFKSKVPIQVRFNDVDIIGHVSNTVYLNYYDAGKMDYFDQVIPEIDFSGLAVVGASIKIDYLKPIFMRYNIYVETRISVLGNKSFTMEHLLINSDNGDLLSTCTAVVVCFDIKAQTSCVIPDDWRKRIIEFEGEQLIIK</sequence>
<dbReference type="Gene3D" id="3.10.129.10">
    <property type="entry name" value="Hotdog Thioesterase"/>
    <property type="match status" value="1"/>
</dbReference>
<dbReference type="RefSeq" id="WP_068703825.1">
    <property type="nucleotide sequence ID" value="NZ_BDCR01000003.1"/>
</dbReference>
<name>A0A170ZUH5_9BACT</name>
<dbReference type="GO" id="GO:0047617">
    <property type="term" value="F:fatty acyl-CoA hydrolase activity"/>
    <property type="evidence" value="ECO:0007669"/>
    <property type="project" value="TreeGrafter"/>
</dbReference>
<evidence type="ECO:0000256" key="2">
    <source>
        <dbReference type="ARBA" id="ARBA00022801"/>
    </source>
</evidence>
<keyword evidence="2 3" id="KW-0378">Hydrolase</keyword>
<dbReference type="STRING" id="681398.PJIAN_3328"/>
<accession>A0A170ZUH5</accession>
<organism evidence="3 4">
    <name type="scientific">Paludibacter jiangxiensis</name>
    <dbReference type="NCBI Taxonomy" id="681398"/>
    <lineage>
        <taxon>Bacteria</taxon>
        <taxon>Pseudomonadati</taxon>
        <taxon>Bacteroidota</taxon>
        <taxon>Bacteroidia</taxon>
        <taxon>Bacteroidales</taxon>
        <taxon>Paludibacteraceae</taxon>
        <taxon>Paludibacter</taxon>
    </lineage>
</organism>
<evidence type="ECO:0000313" key="3">
    <source>
        <dbReference type="EMBL" id="GAT63016.1"/>
    </source>
</evidence>
<dbReference type="EMBL" id="BDCR01000003">
    <property type="protein sequence ID" value="GAT63016.1"/>
    <property type="molecule type" value="Genomic_DNA"/>
</dbReference>
<dbReference type="OrthoDB" id="9791529at2"/>
<protein>
    <submittedName>
        <fullName evidence="3">Acyl-CoA thioester hydrolase</fullName>
    </submittedName>
</protein>
<dbReference type="AlphaFoldDB" id="A0A170ZUH5"/>
<dbReference type="Pfam" id="PF13279">
    <property type="entry name" value="4HBT_2"/>
    <property type="match status" value="1"/>
</dbReference>
<reference evidence="4" key="1">
    <citation type="submission" date="2016-04" db="EMBL/GenBank/DDBJ databases">
        <title>Draft genome sequence of Paludibacter jiangxiensis strain NM7.</title>
        <authorList>
            <person name="Qiu Y."/>
            <person name="Matsuura N."/>
            <person name="Ohashi A."/>
            <person name="Tourlousse M.D."/>
            <person name="Sekiguchi Y."/>
        </authorList>
    </citation>
    <scope>NUCLEOTIDE SEQUENCE [LARGE SCALE GENOMIC DNA]</scope>
    <source>
        <strain evidence="4">NM7</strain>
    </source>
</reference>
<dbReference type="Proteomes" id="UP000076586">
    <property type="component" value="Unassembled WGS sequence"/>
</dbReference>
<comment type="caution">
    <text evidence="3">The sequence shown here is derived from an EMBL/GenBank/DDBJ whole genome shotgun (WGS) entry which is preliminary data.</text>
</comment>
<evidence type="ECO:0000256" key="1">
    <source>
        <dbReference type="ARBA" id="ARBA00005953"/>
    </source>
</evidence>
<dbReference type="PANTHER" id="PTHR31793:SF27">
    <property type="entry name" value="NOVEL THIOESTERASE SUPERFAMILY DOMAIN AND SAPOSIN A-TYPE DOMAIN CONTAINING PROTEIN (0610012H03RIK)"/>
    <property type="match status" value="1"/>
</dbReference>